<organism evidence="1 2">
    <name type="scientific">Stylonychia lemnae</name>
    <name type="common">Ciliate</name>
    <dbReference type="NCBI Taxonomy" id="5949"/>
    <lineage>
        <taxon>Eukaryota</taxon>
        <taxon>Sar</taxon>
        <taxon>Alveolata</taxon>
        <taxon>Ciliophora</taxon>
        <taxon>Intramacronucleata</taxon>
        <taxon>Spirotrichea</taxon>
        <taxon>Stichotrichia</taxon>
        <taxon>Sporadotrichida</taxon>
        <taxon>Oxytrichidae</taxon>
        <taxon>Stylonychinae</taxon>
        <taxon>Stylonychia</taxon>
    </lineage>
</organism>
<dbReference type="OrthoDB" id="10630833at2759"/>
<evidence type="ECO:0000313" key="2">
    <source>
        <dbReference type="Proteomes" id="UP000039865"/>
    </source>
</evidence>
<name>A0A078AIS1_STYLE</name>
<reference evidence="1 2" key="1">
    <citation type="submission" date="2014-06" db="EMBL/GenBank/DDBJ databases">
        <authorList>
            <person name="Swart Estienne"/>
        </authorList>
    </citation>
    <scope>NUCLEOTIDE SEQUENCE [LARGE SCALE GENOMIC DNA]</scope>
    <source>
        <strain evidence="1 2">130c</strain>
    </source>
</reference>
<sequence>MTSQAFSLMQVFCQSSEENNSFPQVLTSESGLIAFTSLNFKKDNQVFLFLSLKKLSTTTEMAIQWAQRMLYHIRNLIILHVGIKDFEDDLDKNSYDRLKRQLKVLDSMVSCIFGNSDPYEQDRVPMMMKPELLYSSLSVSSHLKRNEKIVGMLKSIQKQFKIEHMALWIDDKIYSCTQGWNNIHEADLSMLFLYKKVYSDSVIFDIPLYLTHTSLLDDMSQIGKIPYRYVIFQLSELFKLTIISDPLLDINDLNDFVRSYIDKDMSQQLILTHKAESPIELETPQGCVYWQYIQHREHNLRSFAYKNQYEKYQPIVTTLTLQMPIVKNQLEYQKQLSQHQISVDQVNSEGILYQQFIFVEENNMQFFRLKDKNDNELQMLFEKEQIGNLVVKNFYKRLINEFGDNDQQTYDYIIQ</sequence>
<dbReference type="AlphaFoldDB" id="A0A078AIS1"/>
<accession>A0A078AIS1</accession>
<dbReference type="EMBL" id="CCKQ01010598">
    <property type="protein sequence ID" value="CDW82119.1"/>
    <property type="molecule type" value="Genomic_DNA"/>
</dbReference>
<proteinExistence type="predicted"/>
<protein>
    <submittedName>
        <fullName evidence="1">Uncharacterized protein</fullName>
    </submittedName>
</protein>
<dbReference type="InParanoid" id="A0A078AIS1"/>
<dbReference type="Proteomes" id="UP000039865">
    <property type="component" value="Unassembled WGS sequence"/>
</dbReference>
<keyword evidence="2" id="KW-1185">Reference proteome</keyword>
<evidence type="ECO:0000313" key="1">
    <source>
        <dbReference type="EMBL" id="CDW82119.1"/>
    </source>
</evidence>
<gene>
    <name evidence="1" type="primary">Contig9120.g9759</name>
    <name evidence="1" type="ORF">STYLEM_11146</name>
</gene>